<evidence type="ECO:0000313" key="1">
    <source>
        <dbReference type="EMBL" id="GFN82556.1"/>
    </source>
</evidence>
<sequence length="92" mass="10298">MSSDEDDELFPLANIQPQERANITLRNEATDAVKIILNSLISSISMDSIPEGSSESIDHKILPLKRKRNVSEFIHHRSGLQQFDQHDASGTL</sequence>
<name>A0AAV3YJJ7_9GAST</name>
<dbReference type="EMBL" id="BLXT01000992">
    <property type="protein sequence ID" value="GFN82556.1"/>
    <property type="molecule type" value="Genomic_DNA"/>
</dbReference>
<accession>A0AAV3YJJ7</accession>
<proteinExistence type="predicted"/>
<dbReference type="AlphaFoldDB" id="A0AAV3YJJ7"/>
<evidence type="ECO:0000313" key="2">
    <source>
        <dbReference type="Proteomes" id="UP000735302"/>
    </source>
</evidence>
<dbReference type="Proteomes" id="UP000735302">
    <property type="component" value="Unassembled WGS sequence"/>
</dbReference>
<reference evidence="1 2" key="1">
    <citation type="journal article" date="2021" name="Elife">
        <title>Chloroplast acquisition without the gene transfer in kleptoplastic sea slugs, Plakobranchus ocellatus.</title>
        <authorList>
            <person name="Maeda T."/>
            <person name="Takahashi S."/>
            <person name="Yoshida T."/>
            <person name="Shimamura S."/>
            <person name="Takaki Y."/>
            <person name="Nagai Y."/>
            <person name="Toyoda A."/>
            <person name="Suzuki Y."/>
            <person name="Arimoto A."/>
            <person name="Ishii H."/>
            <person name="Satoh N."/>
            <person name="Nishiyama T."/>
            <person name="Hasebe M."/>
            <person name="Maruyama T."/>
            <person name="Minagawa J."/>
            <person name="Obokata J."/>
            <person name="Shigenobu S."/>
        </authorList>
    </citation>
    <scope>NUCLEOTIDE SEQUENCE [LARGE SCALE GENOMIC DNA]</scope>
</reference>
<keyword evidence="2" id="KW-1185">Reference proteome</keyword>
<comment type="caution">
    <text evidence="1">The sequence shown here is derived from an EMBL/GenBank/DDBJ whole genome shotgun (WGS) entry which is preliminary data.</text>
</comment>
<protein>
    <submittedName>
        <fullName evidence="1">Uncharacterized protein</fullName>
    </submittedName>
</protein>
<organism evidence="1 2">
    <name type="scientific">Plakobranchus ocellatus</name>
    <dbReference type="NCBI Taxonomy" id="259542"/>
    <lineage>
        <taxon>Eukaryota</taxon>
        <taxon>Metazoa</taxon>
        <taxon>Spiralia</taxon>
        <taxon>Lophotrochozoa</taxon>
        <taxon>Mollusca</taxon>
        <taxon>Gastropoda</taxon>
        <taxon>Heterobranchia</taxon>
        <taxon>Euthyneura</taxon>
        <taxon>Panpulmonata</taxon>
        <taxon>Sacoglossa</taxon>
        <taxon>Placobranchoidea</taxon>
        <taxon>Plakobranchidae</taxon>
        <taxon>Plakobranchus</taxon>
    </lineage>
</organism>
<gene>
    <name evidence="1" type="ORF">PoB_000906200</name>
</gene>